<dbReference type="Proteomes" id="UP000070700">
    <property type="component" value="Unassembled WGS sequence"/>
</dbReference>
<evidence type="ECO:0000313" key="1">
    <source>
        <dbReference type="EMBL" id="KUJ15781.1"/>
    </source>
</evidence>
<gene>
    <name evidence="1" type="ORF">LY89DRAFT_95863</name>
</gene>
<dbReference type="KEGG" id="psco:LY89DRAFT_95863"/>
<accession>A0A194X6H0</accession>
<proteinExistence type="predicted"/>
<dbReference type="GeneID" id="28833258"/>
<keyword evidence="2" id="KW-1185">Reference proteome</keyword>
<dbReference type="InParanoid" id="A0A194X6H0"/>
<dbReference type="EMBL" id="KQ947417">
    <property type="protein sequence ID" value="KUJ15781.1"/>
    <property type="molecule type" value="Genomic_DNA"/>
</dbReference>
<sequence length="86" mass="9780">MSVSVARSNPNNQTATHAWFGVLTVTDFHHFKFSILKSLFCLMSFQCLLLDIASRPHRRSWHTPPPPPPPPPSEPSYLYIQVAARH</sequence>
<dbReference type="AlphaFoldDB" id="A0A194X6H0"/>
<protein>
    <submittedName>
        <fullName evidence="1">Uncharacterized protein</fullName>
    </submittedName>
</protein>
<name>A0A194X6H0_MOLSC</name>
<evidence type="ECO:0000313" key="2">
    <source>
        <dbReference type="Proteomes" id="UP000070700"/>
    </source>
</evidence>
<reference evidence="1 2" key="1">
    <citation type="submission" date="2015-10" db="EMBL/GenBank/DDBJ databases">
        <title>Full genome of DAOMC 229536 Phialocephala scopiformis, a fungal endophyte of spruce producing the potent anti-insectan compound rugulosin.</title>
        <authorList>
            <consortium name="DOE Joint Genome Institute"/>
            <person name="Walker A.K."/>
            <person name="Frasz S.L."/>
            <person name="Seifert K.A."/>
            <person name="Miller J.D."/>
            <person name="Mondo S.J."/>
            <person name="Labutti K."/>
            <person name="Lipzen A."/>
            <person name="Dockter R."/>
            <person name="Kennedy M."/>
            <person name="Grigoriev I.V."/>
            <person name="Spatafora J.W."/>
        </authorList>
    </citation>
    <scope>NUCLEOTIDE SEQUENCE [LARGE SCALE GENOMIC DNA]</scope>
    <source>
        <strain evidence="1 2">CBS 120377</strain>
    </source>
</reference>
<dbReference type="RefSeq" id="XP_018070136.1">
    <property type="nucleotide sequence ID" value="XM_018223532.1"/>
</dbReference>
<organism evidence="1 2">
    <name type="scientific">Mollisia scopiformis</name>
    <name type="common">Conifer needle endophyte fungus</name>
    <name type="synonym">Phialocephala scopiformis</name>
    <dbReference type="NCBI Taxonomy" id="149040"/>
    <lineage>
        <taxon>Eukaryota</taxon>
        <taxon>Fungi</taxon>
        <taxon>Dikarya</taxon>
        <taxon>Ascomycota</taxon>
        <taxon>Pezizomycotina</taxon>
        <taxon>Leotiomycetes</taxon>
        <taxon>Helotiales</taxon>
        <taxon>Mollisiaceae</taxon>
        <taxon>Mollisia</taxon>
    </lineage>
</organism>